<dbReference type="EMBL" id="WNYA01001480">
    <property type="protein sequence ID" value="KAG8545694.1"/>
    <property type="molecule type" value="Genomic_DNA"/>
</dbReference>
<dbReference type="FunFam" id="2.30.29.170:FF:000003">
    <property type="entry name" value="EF-hand domain (C-terminal) containing 1"/>
    <property type="match status" value="1"/>
</dbReference>
<dbReference type="PROSITE" id="PS51336">
    <property type="entry name" value="DM10"/>
    <property type="match status" value="3"/>
</dbReference>
<sequence>MSSHPVHGLPFLPGNTYRDPTKSIFHRSQTLTYRNGYSRPVLPTVGIGREPITVNQLSQAELDELANKRPTLTYGQVRQAPPSTFIPSYVAFDKKVLRFEGYFKETVPISQDEHYRVRKVSIYYYLEDDTISVVEPPVENSGIPQGTFIKRQRHPKNDNGDHYHWKDLNVGINITLYGRTLRLISCDRFTQDFLESEGIELNLPEEIPPDPYTEIRKEPNRTYTTPPDFDKLKQFLTMDRKVLRFFSLWDDSGSMFGEIRPVIIHYYLVDDTVEVREVHERNDGRDPFPVLMRRQRLPKSVKDLRDTFPKCVLEMSEQEVTEWYTPRDFMLGRHVTILGRKFFLYDCDAYTLDFYQEKLGVQDLTPADVTKPQEEEVTQEIPPYNGYGLLEDSLQNCLTLIPKPPKKDVIKMLENDHKVLRYAAALDSMNPEDKERRFILSYYLSDDTISIFEPQIRNSGIIGGKFLEKSRVTKPGSTMDNPVYYGPDDFTIGSVVEVFRQRFIIKDADRYVLNYMKTHEHQFPCEVLRSLEKHFHAQEGDRELGNPDIQERTGSGGTYDPII</sequence>
<keyword evidence="2" id="KW-0963">Cytoplasm</keyword>
<dbReference type="FunFam" id="2.30.29.170:FF:000002">
    <property type="entry name" value="EF-hand domain (C-terminal) containing 1"/>
    <property type="match status" value="1"/>
</dbReference>
<accession>A0AAV6Z823</accession>
<evidence type="ECO:0000256" key="6">
    <source>
        <dbReference type="SAM" id="MobiDB-lite"/>
    </source>
</evidence>
<reference evidence="8" key="1">
    <citation type="thesis" date="2020" institute="ProQuest LLC" country="789 East Eisenhower Parkway, Ann Arbor, MI, USA">
        <title>Comparative Genomics and Chromosome Evolution.</title>
        <authorList>
            <person name="Mudd A.B."/>
        </authorList>
    </citation>
    <scope>NUCLEOTIDE SEQUENCE</scope>
    <source>
        <strain evidence="8">237g6f4</strain>
        <tissue evidence="8">Blood</tissue>
    </source>
</reference>
<dbReference type="FunFam" id="2.30.29.170:FF:000001">
    <property type="entry name" value="EF-hand domain containing 1"/>
    <property type="match status" value="1"/>
</dbReference>
<feature type="compositionally biased region" description="Basic and acidic residues" evidence="6">
    <location>
        <begin position="539"/>
        <end position="551"/>
    </location>
</feature>
<dbReference type="PANTHER" id="PTHR12086:SF9">
    <property type="entry name" value="EF-HAND DOMAIN-CONTAINING PROTEIN 1"/>
    <property type="match status" value="1"/>
</dbReference>
<dbReference type="Pfam" id="PF06565">
    <property type="entry name" value="DM10_dom"/>
    <property type="match status" value="3"/>
</dbReference>
<evidence type="ECO:0000256" key="2">
    <source>
        <dbReference type="ARBA" id="ARBA00022490"/>
    </source>
</evidence>
<feature type="domain" description="DM10" evidence="7">
    <location>
        <begin position="239"/>
        <end position="359"/>
    </location>
</feature>
<dbReference type="SMART" id="SM00676">
    <property type="entry name" value="DM10"/>
    <property type="match status" value="3"/>
</dbReference>
<dbReference type="GO" id="GO:0072686">
    <property type="term" value="C:mitotic spindle"/>
    <property type="evidence" value="ECO:0007669"/>
    <property type="project" value="TreeGrafter"/>
</dbReference>
<keyword evidence="5" id="KW-0966">Cell projection</keyword>
<keyword evidence="3" id="KW-0677">Repeat</keyword>
<comment type="subcellular location">
    <subcellularLocation>
        <location evidence="1">Cytoplasm</location>
        <location evidence="1">Cytoskeleton</location>
        <location evidence="1">Cilium axoneme</location>
    </subcellularLocation>
</comment>
<name>A0AAV6Z823_ENGPU</name>
<comment type="caution">
    <text evidence="8">The sequence shown here is derived from an EMBL/GenBank/DDBJ whole genome shotgun (WGS) entry which is preliminary data.</text>
</comment>
<dbReference type="GO" id="GO:0000281">
    <property type="term" value="P:mitotic cytokinesis"/>
    <property type="evidence" value="ECO:0007669"/>
    <property type="project" value="TreeGrafter"/>
</dbReference>
<evidence type="ECO:0000256" key="1">
    <source>
        <dbReference type="ARBA" id="ARBA00004430"/>
    </source>
</evidence>
<dbReference type="GO" id="GO:0007052">
    <property type="term" value="P:mitotic spindle organization"/>
    <property type="evidence" value="ECO:0007669"/>
    <property type="project" value="TreeGrafter"/>
</dbReference>
<dbReference type="Proteomes" id="UP000824782">
    <property type="component" value="Unassembled WGS sequence"/>
</dbReference>
<evidence type="ECO:0000256" key="3">
    <source>
        <dbReference type="ARBA" id="ARBA00022737"/>
    </source>
</evidence>
<dbReference type="Gene3D" id="2.30.29.170">
    <property type="match status" value="3"/>
</dbReference>
<dbReference type="PANTHER" id="PTHR12086">
    <property type="entry name" value="EF-HAND DOMAIN C-TERMINAL CONTAINING PROTEIN"/>
    <property type="match status" value="1"/>
</dbReference>
<feature type="region of interest" description="Disordered" evidence="6">
    <location>
        <begin position="539"/>
        <end position="563"/>
    </location>
</feature>
<dbReference type="AlphaFoldDB" id="A0AAV6Z823"/>
<dbReference type="GO" id="GO:0005930">
    <property type="term" value="C:axoneme"/>
    <property type="evidence" value="ECO:0007669"/>
    <property type="project" value="UniProtKB-SubCell"/>
</dbReference>
<dbReference type="InterPro" id="IPR006602">
    <property type="entry name" value="DM10_dom"/>
</dbReference>
<evidence type="ECO:0000259" key="7">
    <source>
        <dbReference type="PROSITE" id="PS51336"/>
    </source>
</evidence>
<evidence type="ECO:0000313" key="8">
    <source>
        <dbReference type="EMBL" id="KAG8545694.1"/>
    </source>
</evidence>
<evidence type="ECO:0000256" key="5">
    <source>
        <dbReference type="ARBA" id="ARBA00023273"/>
    </source>
</evidence>
<keyword evidence="9" id="KW-1185">Reference proteome</keyword>
<evidence type="ECO:0000313" key="9">
    <source>
        <dbReference type="Proteomes" id="UP000824782"/>
    </source>
</evidence>
<protein>
    <recommendedName>
        <fullName evidence="7">DM10 domain-containing protein</fullName>
    </recommendedName>
</protein>
<feature type="domain" description="DM10" evidence="7">
    <location>
        <begin position="416"/>
        <end position="520"/>
    </location>
</feature>
<dbReference type="GO" id="GO:0043014">
    <property type="term" value="F:alpha-tubulin binding"/>
    <property type="evidence" value="ECO:0007669"/>
    <property type="project" value="TreeGrafter"/>
</dbReference>
<organism evidence="8 9">
    <name type="scientific">Engystomops pustulosus</name>
    <name type="common">Tungara frog</name>
    <name type="synonym">Physalaemus pustulosus</name>
    <dbReference type="NCBI Taxonomy" id="76066"/>
    <lineage>
        <taxon>Eukaryota</taxon>
        <taxon>Metazoa</taxon>
        <taxon>Chordata</taxon>
        <taxon>Craniata</taxon>
        <taxon>Vertebrata</taxon>
        <taxon>Euteleostomi</taxon>
        <taxon>Amphibia</taxon>
        <taxon>Batrachia</taxon>
        <taxon>Anura</taxon>
        <taxon>Neobatrachia</taxon>
        <taxon>Hyloidea</taxon>
        <taxon>Leptodactylidae</taxon>
        <taxon>Leiuperinae</taxon>
        <taxon>Engystomops</taxon>
    </lineage>
</organism>
<gene>
    <name evidence="8" type="ORF">GDO81_020488</name>
</gene>
<keyword evidence="4" id="KW-0206">Cytoskeleton</keyword>
<evidence type="ECO:0000256" key="4">
    <source>
        <dbReference type="ARBA" id="ARBA00023212"/>
    </source>
</evidence>
<feature type="domain" description="DM10" evidence="7">
    <location>
        <begin position="93"/>
        <end position="198"/>
    </location>
</feature>
<dbReference type="InterPro" id="IPR040193">
    <property type="entry name" value="EFHC1/EFHC2/EFHB"/>
</dbReference>
<dbReference type="GO" id="GO:0060285">
    <property type="term" value="P:cilium-dependent cell motility"/>
    <property type="evidence" value="ECO:0007669"/>
    <property type="project" value="TreeGrafter"/>
</dbReference>
<proteinExistence type="predicted"/>